<dbReference type="EMBL" id="LAZR01002379">
    <property type="protein sequence ID" value="KKN30798.1"/>
    <property type="molecule type" value="Genomic_DNA"/>
</dbReference>
<dbReference type="PANTHER" id="PTHR33359:SF1">
    <property type="entry name" value="MOLYBDOPTERIN SYNTHASE SULFUR CARRIER SUBUNIT"/>
    <property type="match status" value="1"/>
</dbReference>
<proteinExistence type="predicted"/>
<accession>A0A0F9SNG0</accession>
<evidence type="ECO:0000256" key="1">
    <source>
        <dbReference type="ARBA" id="ARBA00022741"/>
    </source>
</evidence>
<dbReference type="PANTHER" id="PTHR33359">
    <property type="entry name" value="MOLYBDOPTERIN SYNTHASE SULFUR CARRIER SUBUNIT"/>
    <property type="match status" value="1"/>
</dbReference>
<dbReference type="AlphaFoldDB" id="A0A0F9SNG0"/>
<sequence>MFVEILYFAEIKDITGKEKEKFDAVKNLEDLLSMLFKKYEILRNLIWDEKTQEIHNFISVIINNQAIRKKDPSLVPLNDGDTVAFLSPVSGG</sequence>
<evidence type="ECO:0000313" key="2">
    <source>
        <dbReference type="EMBL" id="KKN30798.1"/>
    </source>
</evidence>
<protein>
    <recommendedName>
        <fullName evidence="3">MoaD/ThiS family protein</fullName>
    </recommendedName>
</protein>
<dbReference type="NCBIfam" id="TIGR01687">
    <property type="entry name" value="moaD_arch"/>
    <property type="match status" value="1"/>
</dbReference>
<name>A0A0F9SNG0_9ZZZZ</name>
<dbReference type="InterPro" id="IPR044672">
    <property type="entry name" value="MOCS2A"/>
</dbReference>
<dbReference type="InterPro" id="IPR010038">
    <property type="entry name" value="MoaD_arc-typ"/>
</dbReference>
<dbReference type="GO" id="GO:1990133">
    <property type="term" value="C:molybdopterin adenylyltransferase complex"/>
    <property type="evidence" value="ECO:0007669"/>
    <property type="project" value="TreeGrafter"/>
</dbReference>
<dbReference type="InterPro" id="IPR012675">
    <property type="entry name" value="Beta-grasp_dom_sf"/>
</dbReference>
<evidence type="ECO:0008006" key="3">
    <source>
        <dbReference type="Google" id="ProtNLM"/>
    </source>
</evidence>
<comment type="caution">
    <text evidence="2">The sequence shown here is derived from an EMBL/GenBank/DDBJ whole genome shotgun (WGS) entry which is preliminary data.</text>
</comment>
<dbReference type="SUPFAM" id="SSF54285">
    <property type="entry name" value="MoaD/ThiS"/>
    <property type="match status" value="1"/>
</dbReference>
<dbReference type="GO" id="GO:0006777">
    <property type="term" value="P:Mo-molybdopterin cofactor biosynthetic process"/>
    <property type="evidence" value="ECO:0007669"/>
    <property type="project" value="InterPro"/>
</dbReference>
<organism evidence="2">
    <name type="scientific">marine sediment metagenome</name>
    <dbReference type="NCBI Taxonomy" id="412755"/>
    <lineage>
        <taxon>unclassified sequences</taxon>
        <taxon>metagenomes</taxon>
        <taxon>ecological metagenomes</taxon>
    </lineage>
</organism>
<gene>
    <name evidence="2" type="ORF">LCGC14_0830370</name>
</gene>
<dbReference type="InterPro" id="IPR003749">
    <property type="entry name" value="ThiS/MoaD-like"/>
</dbReference>
<dbReference type="Gene3D" id="3.10.20.30">
    <property type="match status" value="1"/>
</dbReference>
<dbReference type="CDD" id="cd17040">
    <property type="entry name" value="Ubl_MoaD_like"/>
    <property type="match status" value="1"/>
</dbReference>
<keyword evidence="1" id="KW-0547">Nucleotide-binding</keyword>
<dbReference type="Pfam" id="PF02597">
    <property type="entry name" value="ThiS"/>
    <property type="match status" value="1"/>
</dbReference>
<dbReference type="GO" id="GO:0000166">
    <property type="term" value="F:nucleotide binding"/>
    <property type="evidence" value="ECO:0007669"/>
    <property type="project" value="UniProtKB-KW"/>
</dbReference>
<dbReference type="InterPro" id="IPR016155">
    <property type="entry name" value="Mopterin_synth/thiamin_S_b"/>
</dbReference>
<reference evidence="2" key="1">
    <citation type="journal article" date="2015" name="Nature">
        <title>Complex archaea that bridge the gap between prokaryotes and eukaryotes.</title>
        <authorList>
            <person name="Spang A."/>
            <person name="Saw J.H."/>
            <person name="Jorgensen S.L."/>
            <person name="Zaremba-Niedzwiedzka K."/>
            <person name="Martijn J."/>
            <person name="Lind A.E."/>
            <person name="van Eijk R."/>
            <person name="Schleper C."/>
            <person name="Guy L."/>
            <person name="Ettema T.J."/>
        </authorList>
    </citation>
    <scope>NUCLEOTIDE SEQUENCE</scope>
</reference>